<dbReference type="AlphaFoldDB" id="A0A892ZM10"/>
<evidence type="ECO:0000313" key="1">
    <source>
        <dbReference type="EMBL" id="QRQ81919.1"/>
    </source>
</evidence>
<dbReference type="EMBL" id="CP069798">
    <property type="protein sequence ID" value="QRQ81919.1"/>
    <property type="molecule type" value="Genomic_DNA"/>
</dbReference>
<keyword evidence="2" id="KW-1185">Reference proteome</keyword>
<sequence length="93" mass="10462">MNLNHGYPASFKARNIDITFAYNIALAEIAAALHLDNATVTGWLGSYNGRLFGSEVAFHIAAESDNLDVHIAVRRVMRRWLRRPTSAEQQSYQ</sequence>
<organism evidence="1 2">
    <name type="scientific">Paralysiella testudinis</name>
    <dbReference type="NCBI Taxonomy" id="2809020"/>
    <lineage>
        <taxon>Bacteria</taxon>
        <taxon>Pseudomonadati</taxon>
        <taxon>Pseudomonadota</taxon>
        <taxon>Betaproteobacteria</taxon>
        <taxon>Neisseriales</taxon>
        <taxon>Neisseriaceae</taxon>
        <taxon>Paralysiella</taxon>
    </lineage>
</organism>
<gene>
    <name evidence="1" type="ORF">JQU52_00265</name>
</gene>
<dbReference type="Proteomes" id="UP000653156">
    <property type="component" value="Chromosome"/>
</dbReference>
<dbReference type="KEGG" id="ptes:JQU52_00265"/>
<reference evidence="1" key="1">
    <citation type="submission" date="2021-02" db="EMBL/GenBank/DDBJ databases">
        <title>Neisseriaceae sp. 26B isolated from the cloaca of a Common Toad-headed Turtle (Mesoclemmys nasuta).</title>
        <authorList>
            <person name="Spergser J."/>
            <person name="Busse H.-J."/>
        </authorList>
    </citation>
    <scope>NUCLEOTIDE SEQUENCE</scope>
    <source>
        <strain evidence="1">26B</strain>
    </source>
</reference>
<name>A0A892ZM10_9NEIS</name>
<protein>
    <submittedName>
        <fullName evidence="1">Uncharacterized protein</fullName>
    </submittedName>
</protein>
<proteinExistence type="predicted"/>
<evidence type="ECO:0000313" key="2">
    <source>
        <dbReference type="Proteomes" id="UP000653156"/>
    </source>
</evidence>
<accession>A0A892ZM10</accession>
<dbReference type="RefSeq" id="WP_230339219.1">
    <property type="nucleotide sequence ID" value="NZ_CP069798.1"/>
</dbReference>